<feature type="region of interest" description="Disordered" evidence="1">
    <location>
        <begin position="22"/>
        <end position="62"/>
    </location>
</feature>
<name>A0ABR9NZU9_9ACTN</name>
<accession>A0ABR9NZU9</accession>
<keyword evidence="3" id="KW-1185">Reference proteome</keyword>
<dbReference type="Pfam" id="PF19730">
    <property type="entry name" value="DUF6221"/>
    <property type="match status" value="1"/>
</dbReference>
<protein>
    <submittedName>
        <fullName evidence="2">Uncharacterized protein</fullName>
    </submittedName>
</protein>
<evidence type="ECO:0000313" key="3">
    <source>
        <dbReference type="Proteomes" id="UP000806528"/>
    </source>
</evidence>
<organism evidence="2 3">
    <name type="scientific">Nocardiopsis coralli</name>
    <dbReference type="NCBI Taxonomy" id="2772213"/>
    <lineage>
        <taxon>Bacteria</taxon>
        <taxon>Bacillati</taxon>
        <taxon>Actinomycetota</taxon>
        <taxon>Actinomycetes</taxon>
        <taxon>Streptosporangiales</taxon>
        <taxon>Nocardiopsidaceae</taxon>
        <taxon>Nocardiopsis</taxon>
    </lineage>
</organism>
<feature type="compositionally biased region" description="Basic and acidic residues" evidence="1">
    <location>
        <begin position="27"/>
        <end position="39"/>
    </location>
</feature>
<dbReference type="EMBL" id="JADBGI010000001">
    <property type="protein sequence ID" value="MBE2997113.1"/>
    <property type="molecule type" value="Genomic_DNA"/>
</dbReference>
<reference evidence="2 3" key="1">
    <citation type="submission" date="2020-09" db="EMBL/GenBank/DDBJ databases">
        <title>Diversity and distribution of actinomycetes associated with coral in the coast of Hainan.</title>
        <authorList>
            <person name="Li F."/>
        </authorList>
    </citation>
    <scope>NUCLEOTIDE SEQUENCE [LARGE SCALE GENOMIC DNA]</scope>
    <source>
        <strain evidence="2 3">HNM0947</strain>
    </source>
</reference>
<comment type="caution">
    <text evidence="2">The sequence shown here is derived from an EMBL/GenBank/DDBJ whole genome shotgun (WGS) entry which is preliminary data.</text>
</comment>
<dbReference type="InterPro" id="IPR046193">
    <property type="entry name" value="DUF6221"/>
</dbReference>
<gene>
    <name evidence="2" type="ORF">IDM40_00135</name>
</gene>
<proteinExistence type="predicted"/>
<dbReference type="Proteomes" id="UP000806528">
    <property type="component" value="Unassembled WGS sequence"/>
</dbReference>
<sequence>MDALVSFVRARIDERWRAALDAGASTADRRWSAGEDRVDTAAGDRVARTEGGAAESDRARSAHIAGHDPDRVLEALECERRLLERYELLSAGLVRSPDEEALLAEYRDLVLPLLALPFADHPDHRREWLPR</sequence>
<evidence type="ECO:0000256" key="1">
    <source>
        <dbReference type="SAM" id="MobiDB-lite"/>
    </source>
</evidence>
<dbReference type="RefSeq" id="WP_193119786.1">
    <property type="nucleotide sequence ID" value="NZ_JADBGI010000001.1"/>
</dbReference>
<evidence type="ECO:0000313" key="2">
    <source>
        <dbReference type="EMBL" id="MBE2997113.1"/>
    </source>
</evidence>